<dbReference type="InterPro" id="IPR046350">
    <property type="entry name" value="Cystatin_sf"/>
</dbReference>
<feature type="domain" description="Cystatin" evidence="4">
    <location>
        <begin position="36"/>
        <end position="125"/>
    </location>
</feature>
<dbReference type="AlphaFoldDB" id="A0A7J6WFH6"/>
<accession>A0A7J6WFH6</accession>
<evidence type="ECO:0000313" key="6">
    <source>
        <dbReference type="Proteomes" id="UP000554482"/>
    </source>
</evidence>
<dbReference type="PANTHER" id="PTHR47364">
    <property type="entry name" value="CYSTEINE PROTEINASE INHIBITOR 5"/>
    <property type="match status" value="1"/>
</dbReference>
<keyword evidence="1" id="KW-0646">Protease inhibitor</keyword>
<dbReference type="SMART" id="SM00043">
    <property type="entry name" value="CY"/>
    <property type="match status" value="1"/>
</dbReference>
<name>A0A7J6WFH6_THATH</name>
<reference evidence="5 6" key="1">
    <citation type="submission" date="2020-06" db="EMBL/GenBank/DDBJ databases">
        <title>Transcriptomic and genomic resources for Thalictrum thalictroides and T. hernandezii: Facilitating candidate gene discovery in an emerging model plant lineage.</title>
        <authorList>
            <person name="Arias T."/>
            <person name="Riano-Pachon D.M."/>
            <person name="Di Stilio V.S."/>
        </authorList>
    </citation>
    <scope>NUCLEOTIDE SEQUENCE [LARGE SCALE GENOMIC DNA]</scope>
    <source>
        <strain evidence="6">cv. WT478/WT964</strain>
        <tissue evidence="5">Leaves</tissue>
    </source>
</reference>
<organism evidence="5 6">
    <name type="scientific">Thalictrum thalictroides</name>
    <name type="common">Rue-anemone</name>
    <name type="synonym">Anemone thalictroides</name>
    <dbReference type="NCBI Taxonomy" id="46969"/>
    <lineage>
        <taxon>Eukaryota</taxon>
        <taxon>Viridiplantae</taxon>
        <taxon>Streptophyta</taxon>
        <taxon>Embryophyta</taxon>
        <taxon>Tracheophyta</taxon>
        <taxon>Spermatophyta</taxon>
        <taxon>Magnoliopsida</taxon>
        <taxon>Ranunculales</taxon>
        <taxon>Ranunculaceae</taxon>
        <taxon>Thalictroideae</taxon>
        <taxon>Thalictrum</taxon>
    </lineage>
</organism>
<dbReference type="EMBL" id="JABWDY010016411">
    <property type="protein sequence ID" value="KAF5196131.1"/>
    <property type="molecule type" value="Genomic_DNA"/>
</dbReference>
<dbReference type="CDD" id="cd00042">
    <property type="entry name" value="CY"/>
    <property type="match status" value="1"/>
</dbReference>
<proteinExistence type="predicted"/>
<dbReference type="PANTHER" id="PTHR47364:SF2">
    <property type="entry name" value="CYSTEINE PROTEINASE INHIBITOR 5"/>
    <property type="match status" value="1"/>
</dbReference>
<keyword evidence="2" id="KW-0789">Thiol protease inhibitor</keyword>
<evidence type="ECO:0000256" key="3">
    <source>
        <dbReference type="SAM" id="SignalP"/>
    </source>
</evidence>
<evidence type="ECO:0000259" key="4">
    <source>
        <dbReference type="SMART" id="SM00043"/>
    </source>
</evidence>
<keyword evidence="3" id="KW-0732">Signal</keyword>
<evidence type="ECO:0000256" key="2">
    <source>
        <dbReference type="ARBA" id="ARBA00022704"/>
    </source>
</evidence>
<dbReference type="Gene3D" id="3.10.450.10">
    <property type="match status" value="1"/>
</dbReference>
<dbReference type="InterPro" id="IPR000010">
    <property type="entry name" value="Cystatin_dom"/>
</dbReference>
<dbReference type="OrthoDB" id="2016588at2759"/>
<dbReference type="Pfam" id="PF16845">
    <property type="entry name" value="SQAPI"/>
    <property type="match status" value="1"/>
</dbReference>
<dbReference type="Proteomes" id="UP000554482">
    <property type="component" value="Unassembled WGS sequence"/>
</dbReference>
<protein>
    <submittedName>
        <fullName evidence="5">Cysteine proteinase inhibitor</fullName>
    </submittedName>
</protein>
<comment type="caution">
    <text evidence="5">The sequence shown here is derived from an EMBL/GenBank/DDBJ whole genome shotgun (WGS) entry which is preliminary data.</text>
</comment>
<gene>
    <name evidence="5" type="ORF">FRX31_014280</name>
</gene>
<dbReference type="GO" id="GO:0004869">
    <property type="term" value="F:cysteine-type endopeptidase inhibitor activity"/>
    <property type="evidence" value="ECO:0007669"/>
    <property type="project" value="UniProtKB-KW"/>
</dbReference>
<sequence length="125" mass="13482">MVSTQSSFILLLVICFLVSTYAIAPSPSQSPSASTGLVGGYKPIDNITDPHIHDLGEFAVSEHNNKAKTSLKFVNVIKGQSQVVAGINYRLVIAAKKDGIERNYLAVVYERPGGKIKTLTSFKSL</sequence>
<dbReference type="SUPFAM" id="SSF54403">
    <property type="entry name" value="Cystatin/monellin"/>
    <property type="match status" value="1"/>
</dbReference>
<evidence type="ECO:0000256" key="1">
    <source>
        <dbReference type="ARBA" id="ARBA00022690"/>
    </source>
</evidence>
<keyword evidence="6" id="KW-1185">Reference proteome</keyword>
<evidence type="ECO:0000313" key="5">
    <source>
        <dbReference type="EMBL" id="KAF5196131.1"/>
    </source>
</evidence>
<feature type="chain" id="PRO_5029464253" evidence="3">
    <location>
        <begin position="23"/>
        <end position="125"/>
    </location>
</feature>
<feature type="signal peptide" evidence="3">
    <location>
        <begin position="1"/>
        <end position="22"/>
    </location>
</feature>